<dbReference type="RefSeq" id="WP_235961917.1">
    <property type="nucleotide sequence ID" value="NZ_JABFED010000007.1"/>
</dbReference>
<evidence type="ECO:0000256" key="3">
    <source>
        <dbReference type="ARBA" id="ARBA00022723"/>
    </source>
</evidence>
<sequence length="294" mass="31155">MRNRFQYSALVVAAAVAVGASISSCSTEPPDNGAIVATTRVWADVASAVAGGDVDAIIAGDAVDPHHFEPTAKDIARIKGAGTVVANGGAYDAALYTAAEQDRVIFAIPPIDAKEAHEHGEHDHEHDELEHAWFSPEKIRQVADAVAAKTGGDAAAVDERVSEAEAKLAALPHMRIGMTEPIAAGLVQDTQLHDITPEEYAKASLNHQEPSAAAVAAFLEQLENGEVDMLFVNPQSTNSATQRLADAAREHNVPVVEIRETPPAGQNFLDYFEQIVDQIADIAAHAEPSGHHDH</sequence>
<dbReference type="GO" id="GO:0030001">
    <property type="term" value="P:metal ion transport"/>
    <property type="evidence" value="ECO:0007669"/>
    <property type="project" value="InterPro"/>
</dbReference>
<dbReference type="PROSITE" id="PS51257">
    <property type="entry name" value="PROKAR_LIPOPROTEIN"/>
    <property type="match status" value="1"/>
</dbReference>
<dbReference type="GO" id="GO:0030313">
    <property type="term" value="C:cell envelope"/>
    <property type="evidence" value="ECO:0007669"/>
    <property type="project" value="UniProtKB-SubCell"/>
</dbReference>
<dbReference type="Pfam" id="PF01297">
    <property type="entry name" value="ZnuA"/>
    <property type="match status" value="1"/>
</dbReference>
<organism evidence="6 7">
    <name type="scientific">Corynebacterium wankanglinii</name>
    <dbReference type="NCBI Taxonomy" id="2735136"/>
    <lineage>
        <taxon>Bacteria</taxon>
        <taxon>Bacillati</taxon>
        <taxon>Actinomycetota</taxon>
        <taxon>Actinomycetes</taxon>
        <taxon>Mycobacteriales</taxon>
        <taxon>Corynebacteriaceae</taxon>
        <taxon>Corynebacterium</taxon>
    </lineage>
</organism>
<evidence type="ECO:0000256" key="1">
    <source>
        <dbReference type="ARBA" id="ARBA00004196"/>
    </source>
</evidence>
<reference evidence="6 7" key="1">
    <citation type="submission" date="2020-05" db="EMBL/GenBank/DDBJ databases">
        <title>Descriptions of Corynebacterium xxxx sp. nov., Corynebacterium yyyy sp. nov. and Corynebacterium zzzz sp. nov.</title>
        <authorList>
            <person name="Zhang G."/>
        </authorList>
    </citation>
    <scope>NUCLEOTIDE SEQUENCE [LARGE SCALE GENOMIC DNA]</scope>
    <source>
        <strain evidence="7">zg-913</strain>
    </source>
</reference>
<dbReference type="EMBL" id="JABFED010000007">
    <property type="protein sequence ID" value="MBA1838090.1"/>
    <property type="molecule type" value="Genomic_DNA"/>
</dbReference>
<dbReference type="GO" id="GO:0046872">
    <property type="term" value="F:metal ion binding"/>
    <property type="evidence" value="ECO:0007669"/>
    <property type="project" value="UniProtKB-KW"/>
</dbReference>
<dbReference type="Gene3D" id="3.40.50.1980">
    <property type="entry name" value="Nitrogenase molybdenum iron protein domain"/>
    <property type="match status" value="2"/>
</dbReference>
<evidence type="ECO:0000256" key="5">
    <source>
        <dbReference type="SAM" id="SignalP"/>
    </source>
</evidence>
<protein>
    <submittedName>
        <fullName evidence="6">Zinc ABC transporter solute-binding protein</fullName>
    </submittedName>
</protein>
<proteinExistence type="predicted"/>
<dbReference type="SUPFAM" id="SSF53807">
    <property type="entry name" value="Helical backbone' metal receptor"/>
    <property type="match status" value="1"/>
</dbReference>
<dbReference type="InterPro" id="IPR050492">
    <property type="entry name" value="Bact_metal-bind_prot9"/>
</dbReference>
<feature type="chain" id="PRO_5038809548" evidence="5">
    <location>
        <begin position="21"/>
        <end position="294"/>
    </location>
</feature>
<dbReference type="PANTHER" id="PTHR42953">
    <property type="entry name" value="HIGH-AFFINITY ZINC UPTAKE SYSTEM PROTEIN ZNUA-RELATED"/>
    <property type="match status" value="1"/>
</dbReference>
<comment type="subcellular location">
    <subcellularLocation>
        <location evidence="1">Cell envelope</location>
    </subcellularLocation>
</comment>
<dbReference type="PANTHER" id="PTHR42953:SF1">
    <property type="entry name" value="METAL-BINDING PROTEIN HI_0362-RELATED"/>
    <property type="match status" value="1"/>
</dbReference>
<accession>A0A7V8UVK9</accession>
<keyword evidence="3" id="KW-0479">Metal-binding</keyword>
<dbReference type="Proteomes" id="UP000577408">
    <property type="component" value="Unassembled WGS sequence"/>
</dbReference>
<feature type="signal peptide" evidence="5">
    <location>
        <begin position="1"/>
        <end position="20"/>
    </location>
</feature>
<gene>
    <name evidence="6" type="ORF">HMA55_09370</name>
</gene>
<evidence type="ECO:0000313" key="6">
    <source>
        <dbReference type="EMBL" id="MBA1838090.1"/>
    </source>
</evidence>
<keyword evidence="4 5" id="KW-0732">Signal</keyword>
<keyword evidence="2" id="KW-0813">Transport</keyword>
<dbReference type="InterPro" id="IPR006127">
    <property type="entry name" value="ZnuA-like"/>
</dbReference>
<dbReference type="AlphaFoldDB" id="A0A7V8UVK9"/>
<comment type="caution">
    <text evidence="6">The sequence shown here is derived from an EMBL/GenBank/DDBJ whole genome shotgun (WGS) entry which is preliminary data.</text>
</comment>
<name>A0A7V8UVK9_9CORY</name>
<evidence type="ECO:0000256" key="4">
    <source>
        <dbReference type="ARBA" id="ARBA00022729"/>
    </source>
</evidence>
<keyword evidence="7" id="KW-1185">Reference proteome</keyword>
<evidence type="ECO:0000256" key="2">
    <source>
        <dbReference type="ARBA" id="ARBA00022448"/>
    </source>
</evidence>
<evidence type="ECO:0000313" key="7">
    <source>
        <dbReference type="Proteomes" id="UP000577408"/>
    </source>
</evidence>